<comment type="similarity">
    <text evidence="1">Belongs to the peptidase M20A family.</text>
</comment>
<evidence type="ECO:0000256" key="3">
    <source>
        <dbReference type="ARBA" id="ARBA00022723"/>
    </source>
</evidence>
<dbReference type="Gene3D" id="3.30.70.360">
    <property type="match status" value="1"/>
</dbReference>
<organism evidence="11 12">
    <name type="scientific">Trichosporon asahii var. asahii (strain CBS 8904)</name>
    <name type="common">Yeast</name>
    <dbReference type="NCBI Taxonomy" id="1220162"/>
    <lineage>
        <taxon>Eukaryota</taxon>
        <taxon>Fungi</taxon>
        <taxon>Dikarya</taxon>
        <taxon>Basidiomycota</taxon>
        <taxon>Agaricomycotina</taxon>
        <taxon>Tremellomycetes</taxon>
        <taxon>Trichosporonales</taxon>
        <taxon>Trichosporonaceae</taxon>
        <taxon>Trichosporon</taxon>
    </lineage>
</organism>
<feature type="binding site" evidence="7">
    <location>
        <position position="220"/>
    </location>
    <ligand>
        <name>Zn(2+)</name>
        <dbReference type="ChEBI" id="CHEBI:29105"/>
        <label>2</label>
    </ligand>
</feature>
<feature type="domain" description="Peptidase M20 dimerisation" evidence="10">
    <location>
        <begin position="339"/>
        <end position="492"/>
    </location>
</feature>
<accession>K1VDC5</accession>
<dbReference type="GO" id="GO:0051603">
    <property type="term" value="P:proteolysis involved in protein catabolic process"/>
    <property type="evidence" value="ECO:0007669"/>
    <property type="project" value="TreeGrafter"/>
</dbReference>
<dbReference type="OMA" id="DWTHHPF"/>
<evidence type="ECO:0000256" key="6">
    <source>
        <dbReference type="PIRSR" id="PIRSR037217-1"/>
    </source>
</evidence>
<feature type="active site" evidence="6">
    <location>
        <position position="222"/>
    </location>
</feature>
<dbReference type="GO" id="GO:0000328">
    <property type="term" value="C:fungal-type vacuole lumen"/>
    <property type="evidence" value="ECO:0007669"/>
    <property type="project" value="TreeGrafter"/>
</dbReference>
<dbReference type="AlphaFoldDB" id="K1VDC5"/>
<feature type="transmembrane region" description="Helical" evidence="9">
    <location>
        <begin position="55"/>
        <end position="73"/>
    </location>
</feature>
<comment type="caution">
    <text evidence="11">The sequence shown here is derived from an EMBL/GenBank/DDBJ whole genome shotgun (WGS) entry which is preliminary data.</text>
</comment>
<dbReference type="SUPFAM" id="SSF53187">
    <property type="entry name" value="Zn-dependent exopeptidases"/>
    <property type="match status" value="1"/>
</dbReference>
<feature type="binding site" evidence="7">
    <location>
        <position position="255"/>
    </location>
    <ligand>
        <name>Zn(2+)</name>
        <dbReference type="ChEBI" id="CHEBI:29105"/>
        <label>1</label>
    </ligand>
</feature>
<dbReference type="SUPFAM" id="SSF55031">
    <property type="entry name" value="Bacterial exopeptidase dimerisation domain"/>
    <property type="match status" value="1"/>
</dbReference>
<evidence type="ECO:0000256" key="2">
    <source>
        <dbReference type="ARBA" id="ARBA00022670"/>
    </source>
</evidence>
<feature type="active site" description="Proton acceptor" evidence="6">
    <location>
        <position position="289"/>
    </location>
</feature>
<dbReference type="InterPro" id="IPR047177">
    <property type="entry name" value="Pept_M20A"/>
</dbReference>
<keyword evidence="4" id="KW-0378">Hydrolase</keyword>
<dbReference type="InterPro" id="IPR002933">
    <property type="entry name" value="Peptidase_M20"/>
</dbReference>
<dbReference type="PANTHER" id="PTHR45962:SF1">
    <property type="entry name" value="N-FATTY-ACYL-AMINO ACID SYNTHASE_HYDROLASE PM20D1"/>
    <property type="match status" value="1"/>
</dbReference>
<dbReference type="Gene3D" id="1.10.150.900">
    <property type="match status" value="1"/>
</dbReference>
<feature type="binding site" evidence="7">
    <location>
        <position position="290"/>
    </location>
    <ligand>
        <name>Zn(2+)</name>
        <dbReference type="ChEBI" id="CHEBI:29105"/>
        <label>1</label>
    </ligand>
</feature>
<dbReference type="InterPro" id="IPR017141">
    <property type="entry name" value="Pept_M20_carboxypep"/>
</dbReference>
<reference evidence="11 12" key="1">
    <citation type="journal article" date="2012" name="Eukaryot. Cell">
        <title>Genome sequence of the Trichosporon asahii environmental strain CBS 8904.</title>
        <authorList>
            <person name="Yang R.Y."/>
            <person name="Li H.T."/>
            <person name="Zhu H."/>
            <person name="Zhou G.P."/>
            <person name="Wang M."/>
            <person name="Wang L."/>
        </authorList>
    </citation>
    <scope>NUCLEOTIDE SEQUENCE [LARGE SCALE GENOMIC DNA]</scope>
    <source>
        <strain evidence="11 12">CBS 8904</strain>
    </source>
</reference>
<evidence type="ECO:0000313" key="12">
    <source>
        <dbReference type="Proteomes" id="UP000006757"/>
    </source>
</evidence>
<dbReference type="EMBL" id="AMBO01000302">
    <property type="protein sequence ID" value="EKD01985.1"/>
    <property type="molecule type" value="Genomic_DNA"/>
</dbReference>
<dbReference type="InParanoid" id="K1VDC5"/>
<keyword evidence="9" id="KW-1133">Transmembrane helix</keyword>
<keyword evidence="5 7" id="KW-0862">Zinc</keyword>
<dbReference type="eggNOG" id="KOG2275">
    <property type="taxonomic scope" value="Eukaryota"/>
</dbReference>
<dbReference type="GO" id="GO:0046872">
    <property type="term" value="F:metal ion binding"/>
    <property type="evidence" value="ECO:0007669"/>
    <property type="project" value="UniProtKB-KW"/>
</dbReference>
<evidence type="ECO:0000256" key="5">
    <source>
        <dbReference type="ARBA" id="ARBA00022833"/>
    </source>
</evidence>
<dbReference type="PANTHER" id="PTHR45962">
    <property type="entry name" value="N-FATTY-ACYL-AMINO ACID SYNTHASE/HYDROLASE PM20D1"/>
    <property type="match status" value="1"/>
</dbReference>
<keyword evidence="3 7" id="KW-0479">Metal-binding</keyword>
<feature type="binding site" evidence="7">
    <location>
        <position position="255"/>
    </location>
    <ligand>
        <name>Zn(2+)</name>
        <dbReference type="ChEBI" id="CHEBI:29105"/>
        <label>2</label>
    </ligand>
</feature>
<evidence type="ECO:0000259" key="10">
    <source>
        <dbReference type="Pfam" id="PF07687"/>
    </source>
</evidence>
<proteinExistence type="inferred from homology"/>
<evidence type="ECO:0000256" key="9">
    <source>
        <dbReference type="SAM" id="Phobius"/>
    </source>
</evidence>
<dbReference type="Gene3D" id="3.40.630.10">
    <property type="entry name" value="Zn peptidases"/>
    <property type="match status" value="1"/>
</dbReference>
<dbReference type="OrthoDB" id="3064516at2759"/>
<evidence type="ECO:0000256" key="8">
    <source>
        <dbReference type="SAM" id="MobiDB-lite"/>
    </source>
</evidence>
<sequence>MSSLPLFKASDQDDAMSEKQQQPQEAHGHDETLRQPYALGVRPGQPSQRERRSRWVLVGFVVLAILAGIHLSSPHGLTGCLHAPFRSHSSHHGHHGHHGHHHGHGHALKAKNIGGKSPSCPAQPDPIEPETKVDWTEERKKHSAELHAQAVQHATQSYDDNGEPGEDPRWEPFHDFLDWWRDAFPTAVERANIEMINTLGILATFEGSEPDLKPLVLMSHYDVTPAPENTWDRWTYPPFSGHNDGTYIWGRGAADDKSLFVAEWEAVTYLLEPGWTPRRTLILSHGFDEEEVHARRGQGHIAPFLEERYGKDSLLMVVDEGSGLQDDFFGAPFALPAMGEKGYLDVRISVGTDGGHSSMPPKHTGIGILSEIVVALEKQPFPVKLTERSPFLTTLACGAAYAPKFPKEWKKLLKQGPKGWEKLGKGLAAKDKMHAALLHTTQAVDVFHGGAKVNSLPELSEVEINYRIDFDESVESTQKHIEKIAHKIAKEHDLKLDAWPQNATTASGKVTLSMIGKALEPAPNTPAHGGIWDTFAGTVRAVFQPPKGKELIVAPFATTGNTDCKMYYNLTKNVYRFMGLRMDDIYGIHTIDEHSSIKGHRDIVDFMHALIQNADAYDGKE</sequence>
<feature type="binding site" evidence="7">
    <location>
        <position position="319"/>
    </location>
    <ligand>
        <name>Zn(2+)</name>
        <dbReference type="ChEBI" id="CHEBI:29105"/>
        <label>2</label>
    </ligand>
</feature>
<dbReference type="InterPro" id="IPR011650">
    <property type="entry name" value="Peptidase_M20_dimer"/>
</dbReference>
<evidence type="ECO:0000256" key="1">
    <source>
        <dbReference type="ARBA" id="ARBA00006247"/>
    </source>
</evidence>
<feature type="compositionally biased region" description="Basic residues" evidence="8">
    <location>
        <begin position="88"/>
        <end position="109"/>
    </location>
</feature>
<dbReference type="Proteomes" id="UP000006757">
    <property type="component" value="Unassembled WGS sequence"/>
</dbReference>
<dbReference type="PIRSF" id="PIRSF037217">
    <property type="entry name" value="Carboxypeptidase_S"/>
    <property type="match status" value="1"/>
</dbReference>
<feature type="region of interest" description="Disordered" evidence="8">
    <location>
        <begin position="88"/>
        <end position="129"/>
    </location>
</feature>
<gene>
    <name evidence="11" type="ORF">A1Q2_03685</name>
</gene>
<dbReference type="InterPro" id="IPR036264">
    <property type="entry name" value="Bact_exopeptidase_dim_dom"/>
</dbReference>
<keyword evidence="9" id="KW-0472">Membrane</keyword>
<dbReference type="HOGENOM" id="CLU_021802_11_0_1"/>
<keyword evidence="2" id="KW-0645">Protease</keyword>
<dbReference type="Pfam" id="PF07687">
    <property type="entry name" value="M20_dimer"/>
    <property type="match status" value="1"/>
</dbReference>
<dbReference type="CDD" id="cd05674">
    <property type="entry name" value="M20_yscS"/>
    <property type="match status" value="1"/>
</dbReference>
<dbReference type="MEROPS" id="M20.002"/>
<keyword evidence="12" id="KW-1185">Reference proteome</keyword>
<dbReference type="Pfam" id="PF01546">
    <property type="entry name" value="Peptidase_M20"/>
    <property type="match status" value="1"/>
</dbReference>
<evidence type="ECO:0000313" key="11">
    <source>
        <dbReference type="EMBL" id="EKD01985.1"/>
    </source>
</evidence>
<keyword evidence="9" id="KW-0812">Transmembrane</keyword>
<evidence type="ECO:0000256" key="4">
    <source>
        <dbReference type="ARBA" id="ARBA00022801"/>
    </source>
</evidence>
<feature type="region of interest" description="Disordered" evidence="8">
    <location>
        <begin position="1"/>
        <end position="51"/>
    </location>
</feature>
<name>K1VDC5_TRIAC</name>
<keyword evidence="11" id="KW-0121">Carboxypeptidase</keyword>
<feature type="binding site" evidence="7">
    <location>
        <position position="589"/>
    </location>
    <ligand>
        <name>Zn(2+)</name>
        <dbReference type="ChEBI" id="CHEBI:29105"/>
        <label>1</label>
    </ligand>
</feature>
<dbReference type="FunCoup" id="K1VDC5">
    <property type="interactions" value="9"/>
</dbReference>
<evidence type="ECO:0000256" key="7">
    <source>
        <dbReference type="PIRSR" id="PIRSR037217-2"/>
    </source>
</evidence>
<dbReference type="STRING" id="1220162.K1VDC5"/>
<dbReference type="GO" id="GO:0004181">
    <property type="term" value="F:metallocarboxypeptidase activity"/>
    <property type="evidence" value="ECO:0007669"/>
    <property type="project" value="InterPro"/>
</dbReference>
<protein>
    <submittedName>
        <fullName evidence="11">Carboxypeptidase s</fullName>
    </submittedName>
</protein>